<dbReference type="AlphaFoldDB" id="A0A0C3ESR9"/>
<organism evidence="2 3">
    <name type="scientific">Piloderma croceum (strain F 1598)</name>
    <dbReference type="NCBI Taxonomy" id="765440"/>
    <lineage>
        <taxon>Eukaryota</taxon>
        <taxon>Fungi</taxon>
        <taxon>Dikarya</taxon>
        <taxon>Basidiomycota</taxon>
        <taxon>Agaricomycotina</taxon>
        <taxon>Agaricomycetes</taxon>
        <taxon>Agaricomycetidae</taxon>
        <taxon>Atheliales</taxon>
        <taxon>Atheliaceae</taxon>
        <taxon>Piloderma</taxon>
    </lineage>
</organism>
<feature type="region of interest" description="Disordered" evidence="1">
    <location>
        <begin position="1"/>
        <end position="99"/>
    </location>
</feature>
<protein>
    <submittedName>
        <fullName evidence="2">Uncharacterized protein</fullName>
    </submittedName>
</protein>
<accession>A0A0C3ESR9</accession>
<evidence type="ECO:0000256" key="1">
    <source>
        <dbReference type="SAM" id="MobiDB-lite"/>
    </source>
</evidence>
<name>A0A0C3ESR9_PILCF</name>
<feature type="compositionally biased region" description="Polar residues" evidence="1">
    <location>
        <begin position="1"/>
        <end position="11"/>
    </location>
</feature>
<dbReference type="EMBL" id="KN833466">
    <property type="protein sequence ID" value="KIM71129.1"/>
    <property type="molecule type" value="Genomic_DNA"/>
</dbReference>
<gene>
    <name evidence="2" type="ORF">PILCRDRAFT_17351</name>
</gene>
<dbReference type="Proteomes" id="UP000054166">
    <property type="component" value="Unassembled WGS sequence"/>
</dbReference>
<evidence type="ECO:0000313" key="2">
    <source>
        <dbReference type="EMBL" id="KIM71129.1"/>
    </source>
</evidence>
<dbReference type="HOGENOM" id="CLU_179485_0_0_1"/>
<reference evidence="3" key="2">
    <citation type="submission" date="2015-01" db="EMBL/GenBank/DDBJ databases">
        <title>Evolutionary Origins and Diversification of the Mycorrhizal Mutualists.</title>
        <authorList>
            <consortium name="DOE Joint Genome Institute"/>
            <consortium name="Mycorrhizal Genomics Consortium"/>
            <person name="Kohler A."/>
            <person name="Kuo A."/>
            <person name="Nagy L.G."/>
            <person name="Floudas D."/>
            <person name="Copeland A."/>
            <person name="Barry K.W."/>
            <person name="Cichocki N."/>
            <person name="Veneault-Fourrey C."/>
            <person name="LaButti K."/>
            <person name="Lindquist E.A."/>
            <person name="Lipzen A."/>
            <person name="Lundell T."/>
            <person name="Morin E."/>
            <person name="Murat C."/>
            <person name="Riley R."/>
            <person name="Ohm R."/>
            <person name="Sun H."/>
            <person name="Tunlid A."/>
            <person name="Henrissat B."/>
            <person name="Grigoriev I.V."/>
            <person name="Hibbett D.S."/>
            <person name="Martin F."/>
        </authorList>
    </citation>
    <scope>NUCLEOTIDE SEQUENCE [LARGE SCALE GENOMIC DNA]</scope>
    <source>
        <strain evidence="3">F 1598</strain>
    </source>
</reference>
<sequence>MPNKISGTAPTIKSGRERRALEKAKAITDAATEKANSKQVTAQKSAERAEKRSHKKAKTAEITRRRNQENERPLSTQPVDHHQGARTPIADQDPSVRVI</sequence>
<keyword evidence="3" id="KW-1185">Reference proteome</keyword>
<feature type="compositionally biased region" description="Basic and acidic residues" evidence="1">
    <location>
        <begin position="14"/>
        <end position="36"/>
    </location>
</feature>
<proteinExistence type="predicted"/>
<reference evidence="2 3" key="1">
    <citation type="submission" date="2014-04" db="EMBL/GenBank/DDBJ databases">
        <authorList>
            <consortium name="DOE Joint Genome Institute"/>
            <person name="Kuo A."/>
            <person name="Tarkka M."/>
            <person name="Buscot F."/>
            <person name="Kohler A."/>
            <person name="Nagy L.G."/>
            <person name="Floudas D."/>
            <person name="Copeland A."/>
            <person name="Barry K.W."/>
            <person name="Cichocki N."/>
            <person name="Veneault-Fourrey C."/>
            <person name="LaButti K."/>
            <person name="Lindquist E.A."/>
            <person name="Lipzen A."/>
            <person name="Lundell T."/>
            <person name="Morin E."/>
            <person name="Murat C."/>
            <person name="Sun H."/>
            <person name="Tunlid A."/>
            <person name="Henrissat B."/>
            <person name="Grigoriev I.V."/>
            <person name="Hibbett D.S."/>
            <person name="Martin F."/>
            <person name="Nordberg H.P."/>
            <person name="Cantor M.N."/>
            <person name="Hua S.X."/>
        </authorList>
    </citation>
    <scope>NUCLEOTIDE SEQUENCE [LARGE SCALE GENOMIC DNA]</scope>
    <source>
        <strain evidence="2 3">F 1598</strain>
    </source>
</reference>
<feature type="compositionally biased region" description="Basic and acidic residues" evidence="1">
    <location>
        <begin position="58"/>
        <end position="72"/>
    </location>
</feature>
<evidence type="ECO:0000313" key="3">
    <source>
        <dbReference type="Proteomes" id="UP000054166"/>
    </source>
</evidence>
<dbReference type="InParanoid" id="A0A0C3ESR9"/>